<dbReference type="PANTHER" id="PTHR30086:SF20">
    <property type="entry name" value="ARGININE EXPORTER PROTEIN ARGO-RELATED"/>
    <property type="match status" value="1"/>
</dbReference>
<comment type="caution">
    <text evidence="7">The sequence shown here is derived from an EMBL/GenBank/DDBJ whole genome shotgun (WGS) entry which is preliminary data.</text>
</comment>
<gene>
    <name evidence="7" type="ORF">E2A64_13545</name>
</gene>
<dbReference type="AlphaFoldDB" id="A0A4R5PM48"/>
<organism evidence="7 8">
    <name type="scientific">Pseudohoeflea suaedae</name>
    <dbReference type="NCBI Taxonomy" id="877384"/>
    <lineage>
        <taxon>Bacteria</taxon>
        <taxon>Pseudomonadati</taxon>
        <taxon>Pseudomonadota</taxon>
        <taxon>Alphaproteobacteria</taxon>
        <taxon>Hyphomicrobiales</taxon>
        <taxon>Rhizobiaceae</taxon>
        <taxon>Pseudohoeflea</taxon>
    </lineage>
</organism>
<dbReference type="InterPro" id="IPR001123">
    <property type="entry name" value="LeuE-type"/>
</dbReference>
<feature type="transmembrane region" description="Helical" evidence="6">
    <location>
        <begin position="6"/>
        <end position="31"/>
    </location>
</feature>
<feature type="transmembrane region" description="Helical" evidence="6">
    <location>
        <begin position="154"/>
        <end position="176"/>
    </location>
</feature>
<feature type="transmembrane region" description="Helical" evidence="6">
    <location>
        <begin position="188"/>
        <end position="205"/>
    </location>
</feature>
<keyword evidence="2" id="KW-1003">Cell membrane</keyword>
<evidence type="ECO:0000256" key="3">
    <source>
        <dbReference type="ARBA" id="ARBA00022692"/>
    </source>
</evidence>
<evidence type="ECO:0000256" key="1">
    <source>
        <dbReference type="ARBA" id="ARBA00004651"/>
    </source>
</evidence>
<evidence type="ECO:0000256" key="5">
    <source>
        <dbReference type="ARBA" id="ARBA00023136"/>
    </source>
</evidence>
<comment type="subcellular location">
    <subcellularLocation>
        <location evidence="1">Cell membrane</location>
        <topology evidence="1">Multi-pass membrane protein</topology>
    </subcellularLocation>
</comment>
<dbReference type="EMBL" id="SMSI01000002">
    <property type="protein sequence ID" value="TDH36384.1"/>
    <property type="molecule type" value="Genomic_DNA"/>
</dbReference>
<dbReference type="GO" id="GO:0015171">
    <property type="term" value="F:amino acid transmembrane transporter activity"/>
    <property type="evidence" value="ECO:0007669"/>
    <property type="project" value="TreeGrafter"/>
</dbReference>
<accession>A0A4R5PM48</accession>
<evidence type="ECO:0000256" key="6">
    <source>
        <dbReference type="SAM" id="Phobius"/>
    </source>
</evidence>
<dbReference type="Proteomes" id="UP000295131">
    <property type="component" value="Unassembled WGS sequence"/>
</dbReference>
<evidence type="ECO:0000313" key="8">
    <source>
        <dbReference type="Proteomes" id="UP000295131"/>
    </source>
</evidence>
<evidence type="ECO:0000256" key="2">
    <source>
        <dbReference type="ARBA" id="ARBA00022475"/>
    </source>
</evidence>
<name>A0A4R5PM48_9HYPH</name>
<sequence>MFAEYLPQILLALSIQTVGVLSPGPGVMLILGVATARGRAPALMTAFGISCGSIILAGSVVLGIAVLFAEIAYAMTAMRIVGGLYLFWLGWKAFSKAVNPPPLELHAVAGKSAARTALAGFLLQVTNPKAIAFWLAIAAVGGVGHAPWPVIALFVLLAWINSFVGHSAYALLLSAAPVRSLLVRFRSWVEGALGAFFVFAGYKLLTSVQR</sequence>
<keyword evidence="3 6" id="KW-0812">Transmembrane</keyword>
<keyword evidence="5 6" id="KW-0472">Membrane</keyword>
<protein>
    <submittedName>
        <fullName evidence="7">LysE family translocator</fullName>
    </submittedName>
</protein>
<reference evidence="7 8" key="1">
    <citation type="journal article" date="2013" name="Int. J. Syst. Evol. Microbiol.">
        <title>Hoeflea suaedae sp. nov., an endophytic bacterium isolated from the root of the halophyte Suaeda maritima.</title>
        <authorList>
            <person name="Chung E.J."/>
            <person name="Park J.A."/>
            <person name="Pramanik P."/>
            <person name="Bibi F."/>
            <person name="Jeon C.O."/>
            <person name="Chung Y.R."/>
        </authorList>
    </citation>
    <scope>NUCLEOTIDE SEQUENCE [LARGE SCALE GENOMIC DNA]</scope>
    <source>
        <strain evidence="7 8">YC6898</strain>
    </source>
</reference>
<feature type="transmembrane region" description="Helical" evidence="6">
    <location>
        <begin position="43"/>
        <end position="65"/>
    </location>
</feature>
<keyword evidence="8" id="KW-1185">Reference proteome</keyword>
<dbReference type="GO" id="GO:0005886">
    <property type="term" value="C:plasma membrane"/>
    <property type="evidence" value="ECO:0007669"/>
    <property type="project" value="UniProtKB-SubCell"/>
</dbReference>
<dbReference type="OrthoDB" id="7659099at2"/>
<dbReference type="PANTHER" id="PTHR30086">
    <property type="entry name" value="ARGININE EXPORTER PROTEIN ARGO"/>
    <property type="match status" value="1"/>
</dbReference>
<keyword evidence="4 6" id="KW-1133">Transmembrane helix</keyword>
<proteinExistence type="predicted"/>
<dbReference type="Pfam" id="PF01810">
    <property type="entry name" value="LysE"/>
    <property type="match status" value="1"/>
</dbReference>
<evidence type="ECO:0000256" key="4">
    <source>
        <dbReference type="ARBA" id="ARBA00022989"/>
    </source>
</evidence>
<evidence type="ECO:0000313" key="7">
    <source>
        <dbReference type="EMBL" id="TDH36384.1"/>
    </source>
</evidence>